<comment type="caution">
    <text evidence="2">The sequence shown here is derived from an EMBL/GenBank/DDBJ whole genome shotgun (WGS) entry which is preliminary data.</text>
</comment>
<name>A0A917QQ33_9ACTN</name>
<reference evidence="2" key="1">
    <citation type="journal article" date="2014" name="Int. J. Syst. Evol. Microbiol.">
        <title>Complete genome sequence of Corynebacterium casei LMG S-19264T (=DSM 44701T), isolated from a smear-ripened cheese.</title>
        <authorList>
            <consortium name="US DOE Joint Genome Institute (JGI-PGF)"/>
            <person name="Walter F."/>
            <person name="Albersmeier A."/>
            <person name="Kalinowski J."/>
            <person name="Ruckert C."/>
        </authorList>
    </citation>
    <scope>NUCLEOTIDE SEQUENCE</scope>
    <source>
        <strain evidence="2">JCM 3035</strain>
    </source>
</reference>
<feature type="region of interest" description="Disordered" evidence="1">
    <location>
        <begin position="1"/>
        <end position="62"/>
    </location>
</feature>
<keyword evidence="3" id="KW-1185">Reference proteome</keyword>
<accession>A0A917QQ33</accession>
<reference evidence="2" key="2">
    <citation type="submission" date="2020-09" db="EMBL/GenBank/DDBJ databases">
        <authorList>
            <person name="Sun Q."/>
            <person name="Ohkuma M."/>
        </authorList>
    </citation>
    <scope>NUCLEOTIDE SEQUENCE</scope>
    <source>
        <strain evidence="2">JCM 3035</strain>
    </source>
</reference>
<evidence type="ECO:0000313" key="2">
    <source>
        <dbReference type="EMBL" id="GGK62574.1"/>
    </source>
</evidence>
<evidence type="ECO:0000313" key="3">
    <source>
        <dbReference type="Proteomes" id="UP000637788"/>
    </source>
</evidence>
<proteinExistence type="predicted"/>
<sequence>MSGALEEAPGEALDEQAASGASRAAMAEATTAVRTRAWASTRMRDNETSGKGGNEVGESAMS</sequence>
<dbReference type="EMBL" id="BMPQ01000005">
    <property type="protein sequence ID" value="GGK62574.1"/>
    <property type="molecule type" value="Genomic_DNA"/>
</dbReference>
<feature type="compositionally biased region" description="Low complexity" evidence="1">
    <location>
        <begin position="17"/>
        <end position="41"/>
    </location>
</feature>
<protein>
    <submittedName>
        <fullName evidence="2">Uncharacterized protein</fullName>
    </submittedName>
</protein>
<dbReference type="Proteomes" id="UP000637788">
    <property type="component" value="Unassembled WGS sequence"/>
</dbReference>
<dbReference type="AlphaFoldDB" id="A0A917QQ33"/>
<organism evidence="2 3">
    <name type="scientific">Streptomyces flaveus</name>
    <dbReference type="NCBI Taxonomy" id="66370"/>
    <lineage>
        <taxon>Bacteria</taxon>
        <taxon>Bacillati</taxon>
        <taxon>Actinomycetota</taxon>
        <taxon>Actinomycetes</taxon>
        <taxon>Kitasatosporales</taxon>
        <taxon>Streptomycetaceae</taxon>
        <taxon>Streptomyces</taxon>
        <taxon>Streptomyces aurantiacus group</taxon>
    </lineage>
</organism>
<evidence type="ECO:0000256" key="1">
    <source>
        <dbReference type="SAM" id="MobiDB-lite"/>
    </source>
</evidence>
<gene>
    <name evidence="2" type="ORF">GCM10010094_24060</name>
</gene>